<protein>
    <recommendedName>
        <fullName evidence="3">HD/PDEase domain-containing protein</fullName>
    </recommendedName>
</protein>
<dbReference type="AlphaFoldDB" id="A0A1F8F456"/>
<dbReference type="Proteomes" id="UP000178908">
    <property type="component" value="Unassembled WGS sequence"/>
</dbReference>
<gene>
    <name evidence="1" type="ORF">A3C61_03325</name>
</gene>
<organism evidence="1 2">
    <name type="scientific">Candidatus Yanofskybacteria bacterium RIFCSPHIGHO2_02_FULL_39_10</name>
    <dbReference type="NCBI Taxonomy" id="1802674"/>
    <lineage>
        <taxon>Bacteria</taxon>
        <taxon>Candidatus Yanofskyibacteriota</taxon>
    </lineage>
</organism>
<evidence type="ECO:0008006" key="3">
    <source>
        <dbReference type="Google" id="ProtNLM"/>
    </source>
</evidence>
<dbReference type="Gene3D" id="1.10.3210.10">
    <property type="entry name" value="Hypothetical protein af1432"/>
    <property type="match status" value="1"/>
</dbReference>
<accession>A0A1F8F456</accession>
<sequence>MLPKIWELYPDLARAVKRAHGEVGLNNGGHDFDHALRVAQMAIVVAYEHDKQMVVFAGVAGLLHNNDRILERMLKLRSENVSSIPDIEVVALTARFLSENTGITVVESKPIIDAVINHGSKPNALGDHIITIALADADRLINMEPDVIIRAGQHHADIPALDPVYIEETPGANYRDPKTVIWDVANCITWASDAGPYILRLPLSRKLGQERAAYLREFVDTLRRQRKDLGLVPYPEI</sequence>
<dbReference type="SUPFAM" id="SSF109604">
    <property type="entry name" value="HD-domain/PDEase-like"/>
    <property type="match status" value="1"/>
</dbReference>
<reference evidence="1 2" key="1">
    <citation type="journal article" date="2016" name="Nat. Commun.">
        <title>Thousands of microbial genomes shed light on interconnected biogeochemical processes in an aquifer system.</title>
        <authorList>
            <person name="Anantharaman K."/>
            <person name="Brown C.T."/>
            <person name="Hug L.A."/>
            <person name="Sharon I."/>
            <person name="Castelle C.J."/>
            <person name="Probst A.J."/>
            <person name="Thomas B.C."/>
            <person name="Singh A."/>
            <person name="Wilkins M.J."/>
            <person name="Karaoz U."/>
            <person name="Brodie E.L."/>
            <person name="Williams K.H."/>
            <person name="Hubbard S.S."/>
            <person name="Banfield J.F."/>
        </authorList>
    </citation>
    <scope>NUCLEOTIDE SEQUENCE [LARGE SCALE GENOMIC DNA]</scope>
</reference>
<name>A0A1F8F456_9BACT</name>
<comment type="caution">
    <text evidence="1">The sequence shown here is derived from an EMBL/GenBank/DDBJ whole genome shotgun (WGS) entry which is preliminary data.</text>
</comment>
<dbReference type="EMBL" id="MGJO01000061">
    <property type="protein sequence ID" value="OGN07917.1"/>
    <property type="molecule type" value="Genomic_DNA"/>
</dbReference>
<evidence type="ECO:0000313" key="1">
    <source>
        <dbReference type="EMBL" id="OGN07917.1"/>
    </source>
</evidence>
<evidence type="ECO:0000313" key="2">
    <source>
        <dbReference type="Proteomes" id="UP000178908"/>
    </source>
</evidence>
<proteinExistence type="predicted"/>